<keyword evidence="1" id="KW-0175">Coiled coil</keyword>
<dbReference type="EMBL" id="JASMQC010000022">
    <property type="protein sequence ID" value="KAK1935582.1"/>
    <property type="molecule type" value="Genomic_DNA"/>
</dbReference>
<evidence type="ECO:0000313" key="2">
    <source>
        <dbReference type="EMBL" id="KAK1935582.1"/>
    </source>
</evidence>
<evidence type="ECO:0008006" key="4">
    <source>
        <dbReference type="Google" id="ProtNLM"/>
    </source>
</evidence>
<protein>
    <recommendedName>
        <fullName evidence="4">M96 mating-specific protein family</fullName>
    </recommendedName>
</protein>
<dbReference type="Proteomes" id="UP001259832">
    <property type="component" value="Unassembled WGS sequence"/>
</dbReference>
<evidence type="ECO:0000256" key="1">
    <source>
        <dbReference type="SAM" id="Coils"/>
    </source>
</evidence>
<dbReference type="AlphaFoldDB" id="A0AAD9GC37"/>
<proteinExistence type="predicted"/>
<keyword evidence="3" id="KW-1185">Reference proteome</keyword>
<reference evidence="2" key="1">
    <citation type="submission" date="2023-08" db="EMBL/GenBank/DDBJ databases">
        <title>Reference Genome Resource for the Citrus Pathogen Phytophthora citrophthora.</title>
        <authorList>
            <person name="Moller H."/>
            <person name="Coetzee B."/>
            <person name="Rose L.J."/>
            <person name="Van Niekerk J.M."/>
        </authorList>
    </citation>
    <scope>NUCLEOTIDE SEQUENCE</scope>
    <source>
        <strain evidence="2">STE-U-9442</strain>
    </source>
</reference>
<feature type="coiled-coil region" evidence="1">
    <location>
        <begin position="46"/>
        <end position="80"/>
    </location>
</feature>
<dbReference type="PANTHER" id="PTHR35796">
    <property type="entry name" value="HYPOTHETICAL CYTOSOLIC PROTEIN"/>
    <property type="match status" value="1"/>
</dbReference>
<gene>
    <name evidence="2" type="ORF">P3T76_010277</name>
</gene>
<organism evidence="2 3">
    <name type="scientific">Phytophthora citrophthora</name>
    <dbReference type="NCBI Taxonomy" id="4793"/>
    <lineage>
        <taxon>Eukaryota</taxon>
        <taxon>Sar</taxon>
        <taxon>Stramenopiles</taxon>
        <taxon>Oomycota</taxon>
        <taxon>Peronosporomycetes</taxon>
        <taxon>Peronosporales</taxon>
        <taxon>Peronosporaceae</taxon>
        <taxon>Phytophthora</taxon>
    </lineage>
</organism>
<evidence type="ECO:0000313" key="3">
    <source>
        <dbReference type="Proteomes" id="UP001259832"/>
    </source>
</evidence>
<dbReference type="PANTHER" id="PTHR35796:SF3">
    <property type="entry name" value="BHLH DOMAIN-CONTAINING PROTEIN"/>
    <property type="match status" value="1"/>
</dbReference>
<name>A0AAD9GC37_9STRA</name>
<comment type="caution">
    <text evidence="2">The sequence shown here is derived from an EMBL/GenBank/DDBJ whole genome shotgun (WGS) entry which is preliminary data.</text>
</comment>
<accession>A0AAD9GC37</accession>
<sequence>MELVEDVQVLEAALSLLDECDCRDAISNQQKNTTKKKRNYNPNRAREEQRKELLALREQVPVLEKRLKMLQQEMENLNLGTIAVGRQESIELWRKMALYQRQIQLSSEEENKRLRELIREHNEVTNRSIQQLLRTRQGDVEEIERLPDPWPRRRQYPVPLGTSDTALFRDMAGTIDFVQRQVLRVLSLETNTTDVTLFPTAKNAHPRLFADKMLPYNVETTGNVAWQYFAHSFRRPTTRFYYHTESNQSSGLVRDDTIVESFGEEHHFGKVLFDFKVKQIVRRYVVPGRVVVAWRAILSPETFKGESLSGIQYEEKGALVIEPFQPGSSDSCVVHTWQMITPDITNSAERSHSKLVQDMTEFLLRGCRPERALDSLERTLRAQSMQFMNSTLPNRV</sequence>